<protein>
    <submittedName>
        <fullName evidence="2">PepSY domain-containing protein</fullName>
    </submittedName>
</protein>
<dbReference type="RefSeq" id="WP_317901518.1">
    <property type="nucleotide sequence ID" value="NZ_JAIRBC010000007.1"/>
</dbReference>
<evidence type="ECO:0000313" key="2">
    <source>
        <dbReference type="EMBL" id="MCG2460373.1"/>
    </source>
</evidence>
<evidence type="ECO:0000313" key="3">
    <source>
        <dbReference type="Proteomes" id="UP001200642"/>
    </source>
</evidence>
<reference evidence="2" key="1">
    <citation type="submission" date="2023-02" db="EMBL/GenBank/DDBJ databases">
        <title>Genome of Flavobacteriaceae gen. nov. sp. strain F89.</title>
        <authorList>
            <person name="Wang Y."/>
        </authorList>
    </citation>
    <scope>NUCLEOTIDE SEQUENCE</scope>
    <source>
        <strain evidence="2">F89</strain>
    </source>
</reference>
<dbReference type="Gene3D" id="3.10.450.360">
    <property type="match status" value="1"/>
</dbReference>
<dbReference type="InterPro" id="IPR021533">
    <property type="entry name" value="PepSY-like"/>
</dbReference>
<feature type="domain" description="Putative beta-lactamase-inhibitor-like PepSY-like" evidence="1">
    <location>
        <begin position="55"/>
        <end position="139"/>
    </location>
</feature>
<gene>
    <name evidence="2" type="ORF">K8352_06405</name>
</gene>
<keyword evidence="3" id="KW-1185">Reference proteome</keyword>
<dbReference type="SUPFAM" id="SSF160574">
    <property type="entry name" value="BT0923-like"/>
    <property type="match status" value="1"/>
</dbReference>
<evidence type="ECO:0000259" key="1">
    <source>
        <dbReference type="Pfam" id="PF11396"/>
    </source>
</evidence>
<accession>A0AAE3ESW0</accession>
<dbReference type="Pfam" id="PF11396">
    <property type="entry name" value="PepSY_like"/>
    <property type="match status" value="1"/>
</dbReference>
<proteinExistence type="predicted"/>
<dbReference type="AlphaFoldDB" id="A0AAE3ESW0"/>
<name>A0AAE3ESW0_9FLAO</name>
<dbReference type="EMBL" id="JAIRBC010000007">
    <property type="protein sequence ID" value="MCG2460373.1"/>
    <property type="molecule type" value="Genomic_DNA"/>
</dbReference>
<organism evidence="2 3">
    <name type="scientific">Cerina litoralis</name>
    <dbReference type="NCBI Taxonomy" id="2874477"/>
    <lineage>
        <taxon>Bacteria</taxon>
        <taxon>Pseudomonadati</taxon>
        <taxon>Bacteroidota</taxon>
        <taxon>Flavobacteriia</taxon>
        <taxon>Flavobacteriales</taxon>
        <taxon>Flavobacteriaceae</taxon>
        <taxon>Cerina</taxon>
    </lineage>
</organism>
<sequence length="150" mass="17093">MKNLKLLCVGGLMAGSFGYGQNVSVPQPVKDAFVQTFPTVKSVKWDKENSTEWEAEFRMKGKQYSANFLEDGTWKETEHVVKKKDIPSNIKKALDTEFFGYTIEESEISETREGSVYEFELEKGEQMMEVAIDNSGKVVKKESMDIKDKD</sequence>
<dbReference type="Proteomes" id="UP001200642">
    <property type="component" value="Unassembled WGS sequence"/>
</dbReference>
<comment type="caution">
    <text evidence="2">The sequence shown here is derived from an EMBL/GenBank/DDBJ whole genome shotgun (WGS) entry which is preliminary data.</text>
</comment>